<dbReference type="EMBL" id="BK032770">
    <property type="protein sequence ID" value="DAF59417.1"/>
    <property type="molecule type" value="Genomic_DNA"/>
</dbReference>
<dbReference type="Gene3D" id="3.90.460.10">
    <property type="entry name" value="Ferredoxin thioredoxin reductase catalytic beta subunit"/>
    <property type="match status" value="1"/>
</dbReference>
<proteinExistence type="predicted"/>
<dbReference type="InterPro" id="IPR004209">
    <property type="entry name" value="FTR_bsu"/>
</dbReference>
<dbReference type="SUPFAM" id="SSF57662">
    <property type="entry name" value="Ferredoxin thioredoxin reductase (FTR), catalytic beta chain"/>
    <property type="match status" value="1"/>
</dbReference>
<reference evidence="1" key="1">
    <citation type="journal article" date="2021" name="Proc. Natl. Acad. Sci. U.S.A.">
        <title>A Catalog of Tens of Thousands of Viruses from Human Metagenomes Reveals Hidden Associations with Chronic Diseases.</title>
        <authorList>
            <person name="Tisza M.J."/>
            <person name="Buck C.B."/>
        </authorList>
    </citation>
    <scope>NUCLEOTIDE SEQUENCE</scope>
    <source>
        <strain evidence="1">CtIZM3</strain>
    </source>
</reference>
<organism evidence="1">
    <name type="scientific">Caudovirales sp. ctIZM3</name>
    <dbReference type="NCBI Taxonomy" id="2827633"/>
    <lineage>
        <taxon>Viruses</taxon>
        <taxon>Duplodnaviria</taxon>
        <taxon>Heunggongvirae</taxon>
        <taxon>Uroviricota</taxon>
        <taxon>Caudoviricetes</taxon>
    </lineage>
</organism>
<protein>
    <submittedName>
        <fullName evidence="1">Ferredoxin-thioredoxin reductase</fullName>
    </submittedName>
</protein>
<dbReference type="Pfam" id="PF02943">
    <property type="entry name" value="FeThRed_B"/>
    <property type="match status" value="1"/>
</dbReference>
<name>A0A8S5T837_9CAUD</name>
<sequence length="75" mass="8953">MKVKEHLTNTANKYGYEINKDRLPLLTEKFRKQVEKHGDMYCPCQNTQNRDTVCPCKYMRKYGACRCGLYKEIKE</sequence>
<dbReference type="InterPro" id="IPR036644">
    <property type="entry name" value="FTR_bsu_sf"/>
</dbReference>
<evidence type="ECO:0000313" key="1">
    <source>
        <dbReference type="EMBL" id="DAF59417.1"/>
    </source>
</evidence>
<accession>A0A8S5T837</accession>
<dbReference type="GO" id="GO:0016730">
    <property type="term" value="F:oxidoreductase activity, acting on iron-sulfur proteins as donors"/>
    <property type="evidence" value="ECO:0007669"/>
    <property type="project" value="InterPro"/>
</dbReference>